<evidence type="ECO:0000256" key="5">
    <source>
        <dbReference type="ARBA" id="ARBA00022884"/>
    </source>
</evidence>
<evidence type="ECO:0000313" key="10">
    <source>
        <dbReference type="EMBL" id="QGN15597.1"/>
    </source>
</evidence>
<accession>A0ABX6EV30</accession>
<protein>
    <recommendedName>
        <fullName evidence="7">RNA-binding protein VTS1</fullName>
    </recommendedName>
</protein>
<dbReference type="Proteomes" id="UP000422736">
    <property type="component" value="Chromosome 3"/>
</dbReference>
<dbReference type="SUPFAM" id="SSF47769">
    <property type="entry name" value="SAM/Pointed domain"/>
    <property type="match status" value="1"/>
</dbReference>
<evidence type="ECO:0000256" key="1">
    <source>
        <dbReference type="ARBA" id="ARBA00004201"/>
    </source>
</evidence>
<comment type="subunit">
    <text evidence="6">Monomer. Binds to RNA.</text>
</comment>
<evidence type="ECO:0000256" key="6">
    <source>
        <dbReference type="ARBA" id="ARBA00024046"/>
    </source>
</evidence>
<dbReference type="PROSITE" id="PS50105">
    <property type="entry name" value="SAM_DOMAIN"/>
    <property type="match status" value="1"/>
</dbReference>
<evidence type="ECO:0000256" key="7">
    <source>
        <dbReference type="ARBA" id="ARBA00024136"/>
    </source>
</evidence>
<dbReference type="CDD" id="cd09556">
    <property type="entry name" value="SAM_VTS1_fungal"/>
    <property type="match status" value="1"/>
</dbReference>
<dbReference type="SMART" id="SM00454">
    <property type="entry name" value="SAM"/>
    <property type="match status" value="1"/>
</dbReference>
<dbReference type="InterPro" id="IPR037635">
    <property type="entry name" value="VTS1_SAM"/>
</dbReference>
<comment type="similarity">
    <text evidence="3">Belongs to the VTS1 family.</text>
</comment>
<sequence length="469" mass="50393">MSSQKMMSSLPGRAQSPVGLPRGAHPGAVLLSPQSSSANLQSLGTNPTSPSQQPLFLNDLLDQQQFSLDSQLHLRGDMGRPSNMVSPLSNSAMNPTGSNGSTFLDSFSRPTSSMAASHQPLPLQQSNNNANVVVNFTNDVNQLCNWISMLTPAQQNTVMDNLLSSLNEEVLHNTKLKLDSLVHSGYISPTLGPIASPVPSKVQSHLHQAENPQPLNLDSVLNGDNIYRQWSPLPQHTANPLQQPMYDYLNDIPRPSSADPYTAFKKSGPTSGVVNSINMNNASNSHNGNSSGNKNNNNNNNSAATNSNNNTIGSTGMATSNSTNSHVSRKTSNQNHYLNRPQSPAAGKANAYNKPSLNTSLSNSGNALTTVNSASSTTSNSNGTNNSMNAKALCDPKLLKNIPAWLKSLRLHKYSEALGGKPWYELIYLDDEALEKMGVSALGARRKLLKAFSIVREYKANDMIDPSAF</sequence>
<feature type="compositionally biased region" description="Low complexity" evidence="8">
    <location>
        <begin position="275"/>
        <end position="315"/>
    </location>
</feature>
<keyword evidence="11" id="KW-1185">Reference proteome</keyword>
<keyword evidence="5" id="KW-0694">RNA-binding</keyword>
<dbReference type="PANTHER" id="PTHR12515:SF5">
    <property type="entry name" value="PROTEIN SMAUG"/>
    <property type="match status" value="1"/>
</dbReference>
<feature type="compositionally biased region" description="Polar residues" evidence="8">
    <location>
        <begin position="32"/>
        <end position="51"/>
    </location>
</feature>
<name>A0ABX6EV30_KLUMA</name>
<gene>
    <name evidence="10" type="primary">VTS1</name>
    <name evidence="10" type="ORF">FIM1_2289</name>
</gene>
<feature type="compositionally biased region" description="Low complexity" evidence="8">
    <location>
        <begin position="369"/>
        <end position="388"/>
    </location>
</feature>
<dbReference type="PANTHER" id="PTHR12515">
    <property type="entry name" value="STERILE ALPHA MOTIF DOMAIN CONTAINING PROTEIN 4-RELATED"/>
    <property type="match status" value="1"/>
</dbReference>
<dbReference type="Pfam" id="PF07647">
    <property type="entry name" value="SAM_2"/>
    <property type="match status" value="1"/>
</dbReference>
<feature type="compositionally biased region" description="Polar residues" evidence="8">
    <location>
        <begin position="316"/>
        <end position="342"/>
    </location>
</feature>
<feature type="region of interest" description="Disordered" evidence="8">
    <location>
        <begin position="251"/>
        <end position="388"/>
    </location>
</feature>
<evidence type="ECO:0000256" key="3">
    <source>
        <dbReference type="ARBA" id="ARBA00007325"/>
    </source>
</evidence>
<dbReference type="EMBL" id="CP015056">
    <property type="protein sequence ID" value="QGN15597.1"/>
    <property type="molecule type" value="Genomic_DNA"/>
</dbReference>
<dbReference type="Gene3D" id="1.10.150.50">
    <property type="entry name" value="Transcription Factor, Ets-1"/>
    <property type="match status" value="1"/>
</dbReference>
<comment type="subcellular location">
    <subcellularLocation>
        <location evidence="1">Cytoplasm</location>
        <location evidence="1">P-body</location>
    </subcellularLocation>
    <subcellularLocation>
        <location evidence="2">Cytoplasm</location>
        <location evidence="2">Cytosol</location>
    </subcellularLocation>
</comment>
<keyword evidence="4" id="KW-0963">Cytoplasm</keyword>
<proteinExistence type="inferred from homology"/>
<dbReference type="InterPro" id="IPR001660">
    <property type="entry name" value="SAM"/>
</dbReference>
<dbReference type="InterPro" id="IPR013761">
    <property type="entry name" value="SAM/pointed_sf"/>
</dbReference>
<evidence type="ECO:0000256" key="4">
    <source>
        <dbReference type="ARBA" id="ARBA00022490"/>
    </source>
</evidence>
<evidence type="ECO:0000259" key="9">
    <source>
        <dbReference type="PROSITE" id="PS50105"/>
    </source>
</evidence>
<feature type="region of interest" description="Disordered" evidence="8">
    <location>
        <begin position="1"/>
        <end position="54"/>
    </location>
</feature>
<evidence type="ECO:0000313" key="11">
    <source>
        <dbReference type="Proteomes" id="UP000422736"/>
    </source>
</evidence>
<feature type="domain" description="SAM" evidence="9">
    <location>
        <begin position="397"/>
        <end position="458"/>
    </location>
</feature>
<organism evidence="10 11">
    <name type="scientific">Kluyveromyces marxianus</name>
    <name type="common">Yeast</name>
    <name type="synonym">Candida kefyr</name>
    <dbReference type="NCBI Taxonomy" id="4911"/>
    <lineage>
        <taxon>Eukaryota</taxon>
        <taxon>Fungi</taxon>
        <taxon>Dikarya</taxon>
        <taxon>Ascomycota</taxon>
        <taxon>Saccharomycotina</taxon>
        <taxon>Saccharomycetes</taxon>
        <taxon>Saccharomycetales</taxon>
        <taxon>Saccharomycetaceae</taxon>
        <taxon>Kluyveromyces</taxon>
    </lineage>
</organism>
<dbReference type="InterPro" id="IPR050897">
    <property type="entry name" value="SMAUG/VTS1_RNA-bind"/>
</dbReference>
<reference evidence="10 11" key="1">
    <citation type="submission" date="2016-03" db="EMBL/GenBank/DDBJ databases">
        <title>How can Kluyveromyces marxianus grow so fast - potential evolutionary course in Saccharomyces Complex revealed by comparative genomics.</title>
        <authorList>
            <person name="Mo W."/>
            <person name="Lu W."/>
            <person name="Yang X."/>
            <person name="Qi J."/>
            <person name="Lv H."/>
        </authorList>
    </citation>
    <scope>NUCLEOTIDE SEQUENCE [LARGE SCALE GENOMIC DNA]</scope>
    <source>
        <strain evidence="10 11">FIM1</strain>
    </source>
</reference>
<feature type="compositionally biased region" description="Polar residues" evidence="8">
    <location>
        <begin position="353"/>
        <end position="368"/>
    </location>
</feature>
<evidence type="ECO:0000256" key="2">
    <source>
        <dbReference type="ARBA" id="ARBA00004514"/>
    </source>
</evidence>
<evidence type="ECO:0000256" key="8">
    <source>
        <dbReference type="SAM" id="MobiDB-lite"/>
    </source>
</evidence>